<dbReference type="AlphaFoldDB" id="A0A9X0LBD4"/>
<dbReference type="InterPro" id="IPR037883">
    <property type="entry name" value="Knr4/Smi1-like_sf"/>
</dbReference>
<accession>A0A9X0LBD4</accession>
<dbReference type="Gene3D" id="3.40.1580.10">
    <property type="entry name" value="SMI1/KNR4-like"/>
    <property type="match status" value="1"/>
</dbReference>
<dbReference type="SUPFAM" id="SSF160631">
    <property type="entry name" value="SMI1/KNR4-like"/>
    <property type="match status" value="1"/>
</dbReference>
<reference evidence="2 3" key="1">
    <citation type="submission" date="2015-10" db="EMBL/GenBank/DDBJ databases">
        <authorList>
            <person name="Ju K.-S."/>
            <person name="Doroghazi J.R."/>
            <person name="Metcalf W.W."/>
        </authorList>
    </citation>
    <scope>NUCLEOTIDE SEQUENCE [LARGE SCALE GENOMIC DNA]</scope>
    <source>
        <strain evidence="2 3">NRRL B-24793</strain>
    </source>
</reference>
<dbReference type="InterPro" id="IPR018958">
    <property type="entry name" value="Knr4/Smi1-like_dom"/>
</dbReference>
<dbReference type="RefSeq" id="WP_013732979.1">
    <property type="nucleotide sequence ID" value="NZ_LMWI01000002.1"/>
</dbReference>
<feature type="domain" description="Knr4/Smi1-like" evidence="1">
    <location>
        <begin position="33"/>
        <end position="145"/>
    </location>
</feature>
<evidence type="ECO:0000313" key="3">
    <source>
        <dbReference type="Proteomes" id="UP000053246"/>
    </source>
</evidence>
<dbReference type="Proteomes" id="UP000053246">
    <property type="component" value="Unassembled WGS sequence"/>
</dbReference>
<keyword evidence="3" id="KW-1185">Reference proteome</keyword>
<organism evidence="2 3">
    <name type="scientific">Micromonospora maris</name>
    <dbReference type="NCBI Taxonomy" id="1003110"/>
    <lineage>
        <taxon>Bacteria</taxon>
        <taxon>Bacillati</taxon>
        <taxon>Actinomycetota</taxon>
        <taxon>Actinomycetes</taxon>
        <taxon>Micromonosporales</taxon>
        <taxon>Micromonosporaceae</taxon>
        <taxon>Micromonospora</taxon>
    </lineage>
</organism>
<sequence>MNVVEFDALVEPLRQKSVASLAEHGFALIEGRTATVAEVADLEKQLGVTLPETYKAFMMRYGGGVVGCVELFPIVSAGSGDDDVESVNDREFPDRTFIAIAPVGTGDYWGFPVDDGHCREEVWFHFHDGGDPEFEAADVLEFIVRHGLRL</sequence>
<dbReference type="Pfam" id="PF09346">
    <property type="entry name" value="SMI1_KNR4"/>
    <property type="match status" value="1"/>
</dbReference>
<evidence type="ECO:0000259" key="1">
    <source>
        <dbReference type="SMART" id="SM00860"/>
    </source>
</evidence>
<proteinExistence type="predicted"/>
<comment type="caution">
    <text evidence="2">The sequence shown here is derived from an EMBL/GenBank/DDBJ whole genome shotgun (WGS) entry which is preliminary data.</text>
</comment>
<dbReference type="SMART" id="SM00860">
    <property type="entry name" value="SMI1_KNR4"/>
    <property type="match status" value="1"/>
</dbReference>
<evidence type="ECO:0000313" key="2">
    <source>
        <dbReference type="EMBL" id="KUJ43857.1"/>
    </source>
</evidence>
<protein>
    <recommendedName>
        <fullName evidence="1">Knr4/Smi1-like domain-containing protein</fullName>
    </recommendedName>
</protein>
<gene>
    <name evidence="2" type="ORF">ADL17_11365</name>
</gene>
<dbReference type="EMBL" id="LMWI01000002">
    <property type="protein sequence ID" value="KUJ43857.1"/>
    <property type="molecule type" value="Genomic_DNA"/>
</dbReference>
<name>A0A9X0LBD4_9ACTN</name>